<protein>
    <recommendedName>
        <fullName evidence="5">Transmembrane protein 51</fullName>
    </recommendedName>
</protein>
<evidence type="ECO:0000256" key="1">
    <source>
        <dbReference type="SAM" id="MobiDB-lite"/>
    </source>
</evidence>
<feature type="region of interest" description="Disordered" evidence="1">
    <location>
        <begin position="39"/>
        <end position="58"/>
    </location>
</feature>
<gene>
    <name evidence="3" type="ORF">NDU88_010575</name>
</gene>
<feature type="compositionally biased region" description="Basic and acidic residues" evidence="1">
    <location>
        <begin position="191"/>
        <end position="200"/>
    </location>
</feature>
<reference evidence="3" key="1">
    <citation type="journal article" date="2022" name="bioRxiv">
        <title>Sequencing and chromosome-scale assembly of the giantPleurodeles waltlgenome.</title>
        <authorList>
            <person name="Brown T."/>
            <person name="Elewa A."/>
            <person name="Iarovenko S."/>
            <person name="Subramanian E."/>
            <person name="Araus A.J."/>
            <person name="Petzold A."/>
            <person name="Susuki M."/>
            <person name="Suzuki K.-i.T."/>
            <person name="Hayashi T."/>
            <person name="Toyoda A."/>
            <person name="Oliveira C."/>
            <person name="Osipova E."/>
            <person name="Leigh N.D."/>
            <person name="Simon A."/>
            <person name="Yun M.H."/>
        </authorList>
    </citation>
    <scope>NUCLEOTIDE SEQUENCE</scope>
    <source>
        <strain evidence="3">20211129_DDA</strain>
        <tissue evidence="3">Liver</tissue>
    </source>
</reference>
<name>A0AAV7QZ63_PLEWA</name>
<dbReference type="PANTHER" id="PTHR16015">
    <property type="entry name" value="TRANSMEMBRANE PROTEIN 51"/>
    <property type="match status" value="1"/>
</dbReference>
<feature type="region of interest" description="Disordered" evidence="1">
    <location>
        <begin position="163"/>
        <end position="200"/>
    </location>
</feature>
<feature type="region of interest" description="Disordered" evidence="1">
    <location>
        <begin position="92"/>
        <end position="121"/>
    </location>
</feature>
<keyword evidence="2" id="KW-0472">Membrane</keyword>
<keyword evidence="2" id="KW-0812">Transmembrane</keyword>
<keyword evidence="4" id="KW-1185">Reference proteome</keyword>
<evidence type="ECO:0000313" key="4">
    <source>
        <dbReference type="Proteomes" id="UP001066276"/>
    </source>
</evidence>
<dbReference type="EMBL" id="JANPWB010000010">
    <property type="protein sequence ID" value="KAJ1144274.1"/>
    <property type="molecule type" value="Genomic_DNA"/>
</dbReference>
<dbReference type="Pfam" id="PF15345">
    <property type="entry name" value="TMEM51"/>
    <property type="match status" value="1"/>
</dbReference>
<dbReference type="Proteomes" id="UP001066276">
    <property type="component" value="Chromosome 6"/>
</dbReference>
<evidence type="ECO:0008006" key="5">
    <source>
        <dbReference type="Google" id="ProtNLM"/>
    </source>
</evidence>
<dbReference type="AlphaFoldDB" id="A0AAV7QZ63"/>
<feature type="compositionally biased region" description="Polar residues" evidence="1">
    <location>
        <begin position="243"/>
        <end position="252"/>
    </location>
</feature>
<dbReference type="InterPro" id="IPR029265">
    <property type="entry name" value="TMEM51"/>
</dbReference>
<feature type="region of interest" description="Disordered" evidence="1">
    <location>
        <begin position="231"/>
        <end position="252"/>
    </location>
</feature>
<evidence type="ECO:0000313" key="3">
    <source>
        <dbReference type="EMBL" id="KAJ1144274.1"/>
    </source>
</evidence>
<accession>A0AAV7QZ63</accession>
<comment type="caution">
    <text evidence="3">The sequence shown here is derived from an EMBL/GenBank/DDBJ whole genome shotgun (WGS) entry which is preliminary data.</text>
</comment>
<proteinExistence type="predicted"/>
<feature type="compositionally biased region" description="Polar residues" evidence="1">
    <location>
        <begin position="169"/>
        <end position="179"/>
    </location>
</feature>
<feature type="transmembrane region" description="Helical" evidence="2">
    <location>
        <begin position="12"/>
        <end position="33"/>
    </location>
</feature>
<sequence>MANSRSSGSHYALTALGIGMLVLGIIMAVWNMAPGFGSNDKHPSSQGNSSKPEPHDNIPAKSKTFSVAYVLVGSGIVLLLLAICLTIREKKKRQLEDAPGSPRATSAIPQDRDQEEDQEDENTLRYAIPSYEDVMGPEFSENEETAFERNARISMSLPSYESLNELDENTPTTISPKDGSSNEHRRSKRNSRSEKEVKPLKVRRIKSDKLHLKDFRLKLSSKADLVQTIVPLTPPPEYEGKTIENTPSAPAT</sequence>
<evidence type="ECO:0000256" key="2">
    <source>
        <dbReference type="SAM" id="Phobius"/>
    </source>
</evidence>
<keyword evidence="2" id="KW-1133">Transmembrane helix</keyword>
<organism evidence="3 4">
    <name type="scientific">Pleurodeles waltl</name>
    <name type="common">Iberian ribbed newt</name>
    <dbReference type="NCBI Taxonomy" id="8319"/>
    <lineage>
        <taxon>Eukaryota</taxon>
        <taxon>Metazoa</taxon>
        <taxon>Chordata</taxon>
        <taxon>Craniata</taxon>
        <taxon>Vertebrata</taxon>
        <taxon>Euteleostomi</taxon>
        <taxon>Amphibia</taxon>
        <taxon>Batrachia</taxon>
        <taxon>Caudata</taxon>
        <taxon>Salamandroidea</taxon>
        <taxon>Salamandridae</taxon>
        <taxon>Pleurodelinae</taxon>
        <taxon>Pleurodeles</taxon>
    </lineage>
</organism>
<dbReference type="PANTHER" id="PTHR16015:SF0">
    <property type="entry name" value="TRANSMEMBRANE PROTEIN 51"/>
    <property type="match status" value="1"/>
</dbReference>
<feature type="transmembrane region" description="Helical" evidence="2">
    <location>
        <begin position="67"/>
        <end position="87"/>
    </location>
</feature>